<name>A0AA97LYY7_9ACTN</name>
<keyword evidence="2" id="KW-1185">Reference proteome</keyword>
<reference evidence="1" key="1">
    <citation type="submission" date="2020-10" db="EMBL/GenBank/DDBJ databases">
        <title>De novo genome project of the cellulose decomposer Thermobifida halotolerans type strain.</title>
        <authorList>
            <person name="Nagy I."/>
            <person name="Horvath B."/>
            <person name="Kukolya J."/>
            <person name="Nagy I."/>
            <person name="Orsini M."/>
        </authorList>
    </citation>
    <scope>NUCLEOTIDE SEQUENCE</scope>
    <source>
        <strain evidence="1">DSM 44931</strain>
    </source>
</reference>
<protein>
    <submittedName>
        <fullName evidence="1">Uncharacterized protein</fullName>
    </submittedName>
</protein>
<dbReference type="RefSeq" id="WP_157129773.1">
    <property type="nucleotide sequence ID" value="NZ_CP063196.1"/>
</dbReference>
<gene>
    <name evidence="1" type="ORF">NI17_006950</name>
</gene>
<dbReference type="EMBL" id="CP063196">
    <property type="protein sequence ID" value="UOE20907.1"/>
    <property type="molecule type" value="Genomic_DNA"/>
</dbReference>
<proteinExistence type="predicted"/>
<evidence type="ECO:0000313" key="2">
    <source>
        <dbReference type="Proteomes" id="UP000265719"/>
    </source>
</evidence>
<accession>A0AA97LYY7</accession>
<dbReference type="Proteomes" id="UP000265719">
    <property type="component" value="Chromosome"/>
</dbReference>
<dbReference type="KEGG" id="thao:NI17_006950"/>
<dbReference type="AlphaFoldDB" id="A0AA97LYY7"/>
<organism evidence="1 2">
    <name type="scientific">Thermobifida halotolerans</name>
    <dbReference type="NCBI Taxonomy" id="483545"/>
    <lineage>
        <taxon>Bacteria</taxon>
        <taxon>Bacillati</taxon>
        <taxon>Actinomycetota</taxon>
        <taxon>Actinomycetes</taxon>
        <taxon>Streptosporangiales</taxon>
        <taxon>Nocardiopsidaceae</taxon>
        <taxon>Thermobifida</taxon>
    </lineage>
</organism>
<sequence length="58" mass="5800">MTMAAHAGGLAPLPLVPPGVTATAYGVTLGAAAAATRAVHTAALPHYHGRPRWARCAV</sequence>
<evidence type="ECO:0000313" key="1">
    <source>
        <dbReference type="EMBL" id="UOE20907.1"/>
    </source>
</evidence>